<evidence type="ECO:0000256" key="1">
    <source>
        <dbReference type="SAM" id="MobiDB-lite"/>
    </source>
</evidence>
<evidence type="ECO:0000313" key="2">
    <source>
        <dbReference type="EMBL" id="ANW98014.1"/>
    </source>
</evidence>
<keyword evidence="2" id="KW-0969">Cilium</keyword>
<gene>
    <name evidence="2" type="ORF">CSTERTH_02635</name>
</gene>
<dbReference type="InterPro" id="IPR013367">
    <property type="entry name" value="Flagellar_put"/>
</dbReference>
<keyword evidence="2" id="KW-0282">Flagellum</keyword>
<evidence type="ECO:0000313" key="3">
    <source>
        <dbReference type="Proteomes" id="UP000092971"/>
    </source>
</evidence>
<feature type="compositionally biased region" description="Polar residues" evidence="1">
    <location>
        <begin position="12"/>
        <end position="22"/>
    </location>
</feature>
<organism evidence="2 3">
    <name type="scientific">Thermoclostridium stercorarium subsp. thermolacticum DSM 2910</name>
    <dbReference type="NCBI Taxonomy" id="1121336"/>
    <lineage>
        <taxon>Bacteria</taxon>
        <taxon>Bacillati</taxon>
        <taxon>Bacillota</taxon>
        <taxon>Clostridia</taxon>
        <taxon>Eubacteriales</taxon>
        <taxon>Oscillospiraceae</taxon>
        <taxon>Thermoclostridium</taxon>
    </lineage>
</organism>
<dbReference type="OrthoDB" id="165650at2"/>
<dbReference type="EMBL" id="CP014672">
    <property type="protein sequence ID" value="ANW98014.1"/>
    <property type="molecule type" value="Genomic_DNA"/>
</dbReference>
<dbReference type="Pfam" id="PF12611">
    <property type="entry name" value="Flagellar_put"/>
    <property type="match status" value="1"/>
</dbReference>
<sequence length="126" mass="14069">MIYNNRPVQGIPSLTSSGEIRKNPNLQTAGNFHDILNESLNGGIKISKHAQMRMQMRNLHLTEAQREKLAKAVDKADAKGVRDTLVVMDQMAFVVNVRNRTVITALNSSEMRENVFTNIDGAVFTD</sequence>
<dbReference type="AlphaFoldDB" id="A0A1B1YB82"/>
<keyword evidence="2" id="KW-0966">Cell projection</keyword>
<dbReference type="NCBIfam" id="TIGR02530">
    <property type="entry name" value="flg_new"/>
    <property type="match status" value="1"/>
</dbReference>
<feature type="region of interest" description="Disordered" evidence="1">
    <location>
        <begin position="1"/>
        <end position="22"/>
    </location>
</feature>
<dbReference type="RefSeq" id="WP_015358284.1">
    <property type="nucleotide sequence ID" value="NZ_CP014672.1"/>
</dbReference>
<protein>
    <submittedName>
        <fullName evidence="2">Flagellar biosynthesis protein</fullName>
    </submittedName>
</protein>
<accession>A0A1B1YB82</accession>
<reference evidence="2 3" key="1">
    <citation type="submission" date="2016-02" db="EMBL/GenBank/DDBJ databases">
        <title>Comparison of Clostridium stercorarium subspecies using comparative genomics and transcriptomics.</title>
        <authorList>
            <person name="Schellenberg J."/>
            <person name="Thallinger G."/>
            <person name="Levin D.B."/>
            <person name="Zhang X."/>
            <person name="Alvare G."/>
            <person name="Fristensky B."/>
            <person name="Sparling R."/>
        </authorList>
    </citation>
    <scope>NUCLEOTIDE SEQUENCE [LARGE SCALE GENOMIC DNA]</scope>
    <source>
        <strain evidence="2 3">DSM 2910</strain>
    </source>
</reference>
<proteinExistence type="predicted"/>
<name>A0A1B1YB82_THEST</name>
<dbReference type="Proteomes" id="UP000092971">
    <property type="component" value="Chromosome"/>
</dbReference>